<evidence type="ECO:0000259" key="1">
    <source>
        <dbReference type="Pfam" id="PF13460"/>
    </source>
</evidence>
<protein>
    <submittedName>
        <fullName evidence="2">NAD(P)-dependent oxidoreductase</fullName>
    </submittedName>
</protein>
<dbReference type="EMBL" id="CP035758">
    <property type="protein sequence ID" value="QBD75290.1"/>
    <property type="molecule type" value="Genomic_DNA"/>
</dbReference>
<dbReference type="RefSeq" id="WP_129885889.1">
    <property type="nucleotide sequence ID" value="NZ_CP035758.1"/>
</dbReference>
<evidence type="ECO:0000313" key="3">
    <source>
        <dbReference type="Proteomes" id="UP000290365"/>
    </source>
</evidence>
<dbReference type="Proteomes" id="UP000290365">
    <property type="component" value="Chromosome"/>
</dbReference>
<dbReference type="CDD" id="cd05244">
    <property type="entry name" value="BVR-B_like_SDR_a"/>
    <property type="match status" value="1"/>
</dbReference>
<accession>A0A4P6JK07</accession>
<dbReference type="InterPro" id="IPR051606">
    <property type="entry name" value="Polyketide_Oxido-like"/>
</dbReference>
<dbReference type="Gene3D" id="3.40.50.720">
    <property type="entry name" value="NAD(P)-binding Rossmann-like Domain"/>
    <property type="match status" value="1"/>
</dbReference>
<dbReference type="KEGG" id="kbs:EPA93_04465"/>
<dbReference type="OrthoDB" id="9785372at2"/>
<dbReference type="SUPFAM" id="SSF51735">
    <property type="entry name" value="NAD(P)-binding Rossmann-fold domains"/>
    <property type="match status" value="1"/>
</dbReference>
<gene>
    <name evidence="2" type="ORF">EPA93_04465</name>
</gene>
<proteinExistence type="predicted"/>
<feature type="domain" description="NAD(P)-binding" evidence="1">
    <location>
        <begin position="7"/>
        <end position="203"/>
    </location>
</feature>
<evidence type="ECO:0000313" key="2">
    <source>
        <dbReference type="EMBL" id="QBD75290.1"/>
    </source>
</evidence>
<dbReference type="GO" id="GO:0016646">
    <property type="term" value="F:oxidoreductase activity, acting on the CH-NH group of donors, NAD or NADP as acceptor"/>
    <property type="evidence" value="ECO:0007669"/>
    <property type="project" value="TreeGrafter"/>
</dbReference>
<dbReference type="PANTHER" id="PTHR43355">
    <property type="entry name" value="FLAVIN REDUCTASE (NADPH)"/>
    <property type="match status" value="1"/>
</dbReference>
<dbReference type="InterPro" id="IPR016040">
    <property type="entry name" value="NAD(P)-bd_dom"/>
</dbReference>
<organism evidence="2 3">
    <name type="scientific">Ktedonosporobacter rubrisoli</name>
    <dbReference type="NCBI Taxonomy" id="2509675"/>
    <lineage>
        <taxon>Bacteria</taxon>
        <taxon>Bacillati</taxon>
        <taxon>Chloroflexota</taxon>
        <taxon>Ktedonobacteria</taxon>
        <taxon>Ktedonobacterales</taxon>
        <taxon>Ktedonosporobacteraceae</taxon>
        <taxon>Ktedonosporobacter</taxon>
    </lineage>
</organism>
<keyword evidence="3" id="KW-1185">Reference proteome</keyword>
<sequence>MKIALFGASGTIGQRITLEALVRGHEVKALTRHPENFPIAHPRLTVARADVLDASSVAEAVKGADVVVNATGADRNDNVDKMAFFVESTKAVIEGVKRAGAARLITVGGAGSLEVAPGVLLADTPEFPDIFKPTANAQRASLDIYRGADLNWTFFSPSALIVPGRRTGKYRTGTDQLLSNDQGESYISAEDYAVALLDEIEHPQFERRRFTAVSLEK</sequence>
<dbReference type="AlphaFoldDB" id="A0A4P6JK07"/>
<dbReference type="InterPro" id="IPR036291">
    <property type="entry name" value="NAD(P)-bd_dom_sf"/>
</dbReference>
<dbReference type="PANTHER" id="PTHR43355:SF2">
    <property type="entry name" value="FLAVIN REDUCTASE (NADPH)"/>
    <property type="match status" value="1"/>
</dbReference>
<dbReference type="Pfam" id="PF13460">
    <property type="entry name" value="NAD_binding_10"/>
    <property type="match status" value="1"/>
</dbReference>
<reference evidence="2 3" key="1">
    <citation type="submission" date="2019-01" db="EMBL/GenBank/DDBJ databases">
        <title>Ktedonosporobacter rubrisoli SCAWS-G2.</title>
        <authorList>
            <person name="Huang Y."/>
            <person name="Yan B."/>
        </authorList>
    </citation>
    <scope>NUCLEOTIDE SEQUENCE [LARGE SCALE GENOMIC DNA]</scope>
    <source>
        <strain evidence="2 3">SCAWS-G2</strain>
    </source>
</reference>
<name>A0A4P6JK07_KTERU</name>